<evidence type="ECO:0000313" key="1">
    <source>
        <dbReference type="EMBL" id="KAK2564246.1"/>
    </source>
</evidence>
<gene>
    <name evidence="1" type="ORF">P5673_012493</name>
</gene>
<proteinExistence type="predicted"/>
<dbReference type="AlphaFoldDB" id="A0AAD9QNJ6"/>
<evidence type="ECO:0008006" key="3">
    <source>
        <dbReference type="Google" id="ProtNLM"/>
    </source>
</evidence>
<evidence type="ECO:0000313" key="2">
    <source>
        <dbReference type="Proteomes" id="UP001249851"/>
    </source>
</evidence>
<organism evidence="1 2">
    <name type="scientific">Acropora cervicornis</name>
    <name type="common">Staghorn coral</name>
    <dbReference type="NCBI Taxonomy" id="6130"/>
    <lineage>
        <taxon>Eukaryota</taxon>
        <taxon>Metazoa</taxon>
        <taxon>Cnidaria</taxon>
        <taxon>Anthozoa</taxon>
        <taxon>Hexacorallia</taxon>
        <taxon>Scleractinia</taxon>
        <taxon>Astrocoeniina</taxon>
        <taxon>Acroporidae</taxon>
        <taxon>Acropora</taxon>
    </lineage>
</organism>
<reference evidence="1" key="2">
    <citation type="journal article" date="2023" name="Science">
        <title>Genomic signatures of disease resistance in endangered staghorn corals.</title>
        <authorList>
            <person name="Vollmer S.V."/>
            <person name="Selwyn J.D."/>
            <person name="Despard B.A."/>
            <person name="Roesel C.L."/>
        </authorList>
    </citation>
    <scope>NUCLEOTIDE SEQUENCE</scope>
    <source>
        <strain evidence="1">K2</strain>
    </source>
</reference>
<dbReference type="Gene3D" id="1.10.10.60">
    <property type="entry name" value="Homeodomain-like"/>
    <property type="match status" value="1"/>
</dbReference>
<comment type="caution">
    <text evidence="1">The sequence shown here is derived from an EMBL/GenBank/DDBJ whole genome shotgun (WGS) entry which is preliminary data.</text>
</comment>
<accession>A0AAD9QNJ6</accession>
<dbReference type="EMBL" id="JARQWQ010000023">
    <property type="protein sequence ID" value="KAK2564246.1"/>
    <property type="molecule type" value="Genomic_DNA"/>
</dbReference>
<sequence>MKLKGAGFDASEKAIYKWFMNSQERNVPVSGPMLKELQTDDFKDFKAHYRTLTVELFIHAVDNDQPLPKISIIVAMNVLTAAWDKVSNIRVQNCFKRAGISNESQECAINDNDVPFKELDEELNKIMHYQKLTLKP</sequence>
<dbReference type="Proteomes" id="UP001249851">
    <property type="component" value="Unassembled WGS sequence"/>
</dbReference>
<reference evidence="1" key="1">
    <citation type="journal article" date="2023" name="G3 (Bethesda)">
        <title>Whole genome assembly and annotation of the endangered Caribbean coral Acropora cervicornis.</title>
        <authorList>
            <person name="Selwyn J.D."/>
            <person name="Vollmer S.V."/>
        </authorList>
    </citation>
    <scope>NUCLEOTIDE SEQUENCE</scope>
    <source>
        <strain evidence="1">K2</strain>
    </source>
</reference>
<protein>
    <recommendedName>
        <fullName evidence="3">DDE-1 domain-containing protein</fullName>
    </recommendedName>
</protein>
<keyword evidence="2" id="KW-1185">Reference proteome</keyword>
<name>A0AAD9QNJ6_ACRCE</name>